<feature type="compositionally biased region" description="Acidic residues" evidence="1">
    <location>
        <begin position="166"/>
        <end position="184"/>
    </location>
</feature>
<evidence type="ECO:0000256" key="1">
    <source>
        <dbReference type="SAM" id="MobiDB-lite"/>
    </source>
</evidence>
<feature type="domain" description="YdbS-like PH" evidence="3">
    <location>
        <begin position="83"/>
        <end position="145"/>
    </location>
</feature>
<dbReference type="Pfam" id="PF03703">
    <property type="entry name" value="bPH_2"/>
    <property type="match status" value="1"/>
</dbReference>
<gene>
    <name evidence="4" type="ORF">HJ588_05430</name>
</gene>
<protein>
    <submittedName>
        <fullName evidence="4">PH domain-containing protein</fullName>
    </submittedName>
</protein>
<sequence>MDHVDPHAERALSRYLLDDEHLVVAQGQHWASLAGPVGMAVGGFFLVLIAGFTAPASLGFLTDFAWKLWFILLLYAAARVLMWRIDWFAATDKRLILTYGLIKRRVAMMPLPKVTDMSFNRSALGRALGYGQFVLESAGQEQALRQIDFIRDPEHTYRRICGEIFGDPDPDEASYDRGDEDDPTDPYLHLQLAGNRRGHTGDDPTDVPVRPVGAFVQRPEKPRRGGLRRRILRGPAEDDDVPFGHEGDTGWTTRND</sequence>
<evidence type="ECO:0000313" key="5">
    <source>
        <dbReference type="Proteomes" id="UP000557772"/>
    </source>
</evidence>
<evidence type="ECO:0000259" key="3">
    <source>
        <dbReference type="Pfam" id="PF03703"/>
    </source>
</evidence>
<dbReference type="RefSeq" id="WP_171152793.1">
    <property type="nucleotide sequence ID" value="NZ_JABENB010000001.1"/>
</dbReference>
<name>A0A849AE00_9MICO</name>
<dbReference type="EMBL" id="JABENB010000001">
    <property type="protein sequence ID" value="NNG38715.1"/>
    <property type="molecule type" value="Genomic_DNA"/>
</dbReference>
<reference evidence="4 5" key="1">
    <citation type="submission" date="2020-05" db="EMBL/GenBank/DDBJ databases">
        <title>Flexivirga sp. ID2601S isolated from air conditioner.</title>
        <authorList>
            <person name="Kim D.H."/>
        </authorList>
    </citation>
    <scope>NUCLEOTIDE SEQUENCE [LARGE SCALE GENOMIC DNA]</scope>
    <source>
        <strain evidence="4 5">ID2601S</strain>
    </source>
</reference>
<keyword evidence="5" id="KW-1185">Reference proteome</keyword>
<keyword evidence="2" id="KW-0812">Transmembrane</keyword>
<feature type="transmembrane region" description="Helical" evidence="2">
    <location>
        <begin position="64"/>
        <end position="85"/>
    </location>
</feature>
<dbReference type="InterPro" id="IPR005182">
    <property type="entry name" value="YdbS-like_PH"/>
</dbReference>
<dbReference type="Proteomes" id="UP000557772">
    <property type="component" value="Unassembled WGS sequence"/>
</dbReference>
<evidence type="ECO:0000256" key="2">
    <source>
        <dbReference type="SAM" id="Phobius"/>
    </source>
</evidence>
<accession>A0A849AE00</accession>
<keyword evidence="2" id="KW-1133">Transmembrane helix</keyword>
<feature type="transmembrane region" description="Helical" evidence="2">
    <location>
        <begin position="37"/>
        <end position="58"/>
    </location>
</feature>
<feature type="region of interest" description="Disordered" evidence="1">
    <location>
        <begin position="162"/>
        <end position="256"/>
    </location>
</feature>
<dbReference type="PANTHER" id="PTHR37938">
    <property type="entry name" value="BLL0215 PROTEIN"/>
    <property type="match status" value="1"/>
</dbReference>
<evidence type="ECO:0000313" key="4">
    <source>
        <dbReference type="EMBL" id="NNG38715.1"/>
    </source>
</evidence>
<dbReference type="AlphaFoldDB" id="A0A849AE00"/>
<dbReference type="PANTHER" id="PTHR37938:SF1">
    <property type="entry name" value="BLL0215 PROTEIN"/>
    <property type="match status" value="1"/>
</dbReference>
<comment type="caution">
    <text evidence="4">The sequence shown here is derived from an EMBL/GenBank/DDBJ whole genome shotgun (WGS) entry which is preliminary data.</text>
</comment>
<organism evidence="4 5">
    <name type="scientific">Flexivirga aerilata</name>
    <dbReference type="NCBI Taxonomy" id="1656889"/>
    <lineage>
        <taxon>Bacteria</taxon>
        <taxon>Bacillati</taxon>
        <taxon>Actinomycetota</taxon>
        <taxon>Actinomycetes</taxon>
        <taxon>Micrococcales</taxon>
        <taxon>Dermacoccaceae</taxon>
        <taxon>Flexivirga</taxon>
    </lineage>
</organism>
<keyword evidence="2" id="KW-0472">Membrane</keyword>
<proteinExistence type="predicted"/>